<evidence type="ECO:0000313" key="3">
    <source>
        <dbReference type="EMBL" id="KKM88234.1"/>
    </source>
</evidence>
<name>A0A0F9L0R3_9ZZZZ</name>
<gene>
    <name evidence="3" type="ORF">LCGC14_1260790</name>
</gene>
<organism evidence="3">
    <name type="scientific">marine sediment metagenome</name>
    <dbReference type="NCBI Taxonomy" id="412755"/>
    <lineage>
        <taxon>unclassified sequences</taxon>
        <taxon>metagenomes</taxon>
        <taxon>ecological metagenomes</taxon>
    </lineage>
</organism>
<dbReference type="AlphaFoldDB" id="A0A0F9L0R3"/>
<comment type="caution">
    <text evidence="3">The sequence shown here is derived from an EMBL/GenBank/DDBJ whole genome shotgun (WGS) entry which is preliminary data.</text>
</comment>
<evidence type="ECO:0000259" key="2">
    <source>
        <dbReference type="Pfam" id="PF13649"/>
    </source>
</evidence>
<reference evidence="3" key="1">
    <citation type="journal article" date="2015" name="Nature">
        <title>Complex archaea that bridge the gap between prokaryotes and eukaryotes.</title>
        <authorList>
            <person name="Spang A."/>
            <person name="Saw J.H."/>
            <person name="Jorgensen S.L."/>
            <person name="Zaremba-Niedzwiedzka K."/>
            <person name="Martijn J."/>
            <person name="Lind A.E."/>
            <person name="van Eijk R."/>
            <person name="Schleper C."/>
            <person name="Guy L."/>
            <person name="Ettema T.J."/>
        </authorList>
    </citation>
    <scope>NUCLEOTIDE SEQUENCE</scope>
</reference>
<dbReference type="CDD" id="cd02440">
    <property type="entry name" value="AdoMet_MTases"/>
    <property type="match status" value="1"/>
</dbReference>
<dbReference type="Gene3D" id="3.40.50.150">
    <property type="entry name" value="Vaccinia Virus protein VP39"/>
    <property type="match status" value="1"/>
</dbReference>
<feature type="domain" description="Methyltransferase" evidence="2">
    <location>
        <begin position="40"/>
        <end position="116"/>
    </location>
</feature>
<dbReference type="PANTHER" id="PTHR43861">
    <property type="entry name" value="TRANS-ACONITATE 2-METHYLTRANSFERASE-RELATED"/>
    <property type="match status" value="1"/>
</dbReference>
<dbReference type="InterPro" id="IPR029063">
    <property type="entry name" value="SAM-dependent_MTases_sf"/>
</dbReference>
<dbReference type="InterPro" id="IPR041698">
    <property type="entry name" value="Methyltransf_25"/>
</dbReference>
<keyword evidence="1" id="KW-0808">Transferase</keyword>
<dbReference type="Pfam" id="PF13649">
    <property type="entry name" value="Methyltransf_25"/>
    <property type="match status" value="1"/>
</dbReference>
<dbReference type="EMBL" id="LAZR01006988">
    <property type="protein sequence ID" value="KKM88234.1"/>
    <property type="molecule type" value="Genomic_DNA"/>
</dbReference>
<dbReference type="GO" id="GO:0016740">
    <property type="term" value="F:transferase activity"/>
    <property type="evidence" value="ECO:0007669"/>
    <property type="project" value="UniProtKB-KW"/>
</dbReference>
<evidence type="ECO:0000256" key="1">
    <source>
        <dbReference type="ARBA" id="ARBA00022679"/>
    </source>
</evidence>
<sequence>MKYNKYKESGAIHHYWYRKQIPWYIEVANLCVERAVGQVVIDLGCGDGLVSKLLDARGYTVIGADNEESGLKLARELVPNAEFILKDLNDMFSPMAIYDYMVCLNTIEHLEKPENIVKIFRDNINQRGLIITDRPVEGRKLKGSHFKEYNIKELRDLFKDFKCREIGLHTPIFIALEVTK</sequence>
<protein>
    <recommendedName>
        <fullName evidence="2">Methyltransferase domain-containing protein</fullName>
    </recommendedName>
</protein>
<proteinExistence type="predicted"/>
<dbReference type="SUPFAM" id="SSF53335">
    <property type="entry name" value="S-adenosyl-L-methionine-dependent methyltransferases"/>
    <property type="match status" value="1"/>
</dbReference>
<accession>A0A0F9L0R3</accession>